<dbReference type="Gene3D" id="1.10.760.10">
    <property type="entry name" value="Cytochrome c-like domain"/>
    <property type="match status" value="2"/>
</dbReference>
<dbReference type="Pfam" id="PF13442">
    <property type="entry name" value="Cytochrome_CBB3"/>
    <property type="match status" value="1"/>
</dbReference>
<feature type="domain" description="Cytochrome c" evidence="20">
    <location>
        <begin position="78"/>
        <end position="158"/>
    </location>
</feature>
<comment type="subcellular location">
    <subcellularLocation>
        <location evidence="1">Cell membrane</location>
        <topology evidence="1">Multi-pass membrane protein</topology>
    </subcellularLocation>
</comment>
<dbReference type="EC" id="7.1.1.8" evidence="2"/>
<proteinExistence type="predicted"/>
<evidence type="ECO:0000256" key="7">
    <source>
        <dbReference type="ARBA" id="ARBA00022660"/>
    </source>
</evidence>
<accession>A0ABP8JCI2</accession>
<evidence type="ECO:0000256" key="4">
    <source>
        <dbReference type="ARBA" id="ARBA00022448"/>
    </source>
</evidence>
<feature type="domain" description="Cytochrome c" evidence="20">
    <location>
        <begin position="191"/>
        <end position="269"/>
    </location>
</feature>
<dbReference type="PANTHER" id="PTHR33751:SF13">
    <property type="entry name" value="CYTOCHROME BC1 COMPLEX CYTOCHROME C SUBUNIT"/>
    <property type="match status" value="1"/>
</dbReference>
<organism evidence="21 22">
    <name type="scientific">Tsukamurella soli</name>
    <dbReference type="NCBI Taxonomy" id="644556"/>
    <lineage>
        <taxon>Bacteria</taxon>
        <taxon>Bacillati</taxon>
        <taxon>Actinomycetota</taxon>
        <taxon>Actinomycetes</taxon>
        <taxon>Mycobacteriales</taxon>
        <taxon>Tsukamurellaceae</taxon>
        <taxon>Tsukamurella</taxon>
    </lineage>
</organism>
<feature type="region of interest" description="Disordered" evidence="18">
    <location>
        <begin position="1"/>
        <end position="37"/>
    </location>
</feature>
<keyword evidence="10" id="KW-0677">Repeat</keyword>
<evidence type="ECO:0000313" key="21">
    <source>
        <dbReference type="EMBL" id="GAA4388409.1"/>
    </source>
</evidence>
<keyword evidence="7" id="KW-0679">Respiratory chain</keyword>
<keyword evidence="11" id="KW-1278">Translocase</keyword>
<feature type="transmembrane region" description="Helical" evidence="19">
    <location>
        <begin position="43"/>
        <end position="63"/>
    </location>
</feature>
<name>A0ABP8JCI2_9ACTN</name>
<feature type="compositionally biased region" description="Basic and acidic residues" evidence="18">
    <location>
        <begin position="1"/>
        <end position="11"/>
    </location>
</feature>
<dbReference type="InterPro" id="IPR009056">
    <property type="entry name" value="Cyt_c-like_dom"/>
</dbReference>
<keyword evidence="15 19" id="KW-0472">Membrane</keyword>
<evidence type="ECO:0000256" key="16">
    <source>
        <dbReference type="ARBA" id="ARBA00029351"/>
    </source>
</evidence>
<evidence type="ECO:0000256" key="12">
    <source>
        <dbReference type="ARBA" id="ARBA00022982"/>
    </source>
</evidence>
<evidence type="ECO:0000256" key="8">
    <source>
        <dbReference type="ARBA" id="ARBA00022692"/>
    </source>
</evidence>
<evidence type="ECO:0000256" key="6">
    <source>
        <dbReference type="ARBA" id="ARBA00022617"/>
    </source>
</evidence>
<comment type="catalytic activity">
    <reaction evidence="16">
        <text>a quinol + 2 Fe(III)-[cytochrome c](out) = a quinone + 2 Fe(II)-[cytochrome c](out) + 2 H(+)(out)</text>
        <dbReference type="Rhea" id="RHEA:11484"/>
        <dbReference type="Rhea" id="RHEA-COMP:10350"/>
        <dbReference type="Rhea" id="RHEA-COMP:14399"/>
        <dbReference type="ChEBI" id="CHEBI:15378"/>
        <dbReference type="ChEBI" id="CHEBI:24646"/>
        <dbReference type="ChEBI" id="CHEBI:29033"/>
        <dbReference type="ChEBI" id="CHEBI:29034"/>
        <dbReference type="ChEBI" id="CHEBI:132124"/>
        <dbReference type="EC" id="7.1.1.8"/>
    </reaction>
</comment>
<reference evidence="22" key="1">
    <citation type="journal article" date="2019" name="Int. J. Syst. Evol. Microbiol.">
        <title>The Global Catalogue of Microorganisms (GCM) 10K type strain sequencing project: providing services to taxonomists for standard genome sequencing and annotation.</title>
        <authorList>
            <consortium name="The Broad Institute Genomics Platform"/>
            <consortium name="The Broad Institute Genome Sequencing Center for Infectious Disease"/>
            <person name="Wu L."/>
            <person name="Ma J."/>
        </authorList>
    </citation>
    <scope>NUCLEOTIDE SEQUENCE [LARGE SCALE GENOMIC DNA]</scope>
    <source>
        <strain evidence="22">JCM 17688</strain>
    </source>
</reference>
<comment type="caution">
    <text evidence="21">The sequence shown here is derived from an EMBL/GenBank/DDBJ whole genome shotgun (WGS) entry which is preliminary data.</text>
</comment>
<sequence length="310" mass="32021">MSSADFEHSSEGGEPGGPGTPAAHASSTDAVKARKRRRLRRKVTSAALLLFALVAAGGLATLVSPTPQVAVADGNDAALIAQGKQLYDTSCITCHGANLEGVKDRGPSLTGVGDAAVYFQVHSGRMPATANSSQILRKPAKFDDAAIGAMGAYIQSIGGGPSVVWEYNPDGSIKRDSHGNRIVAMGSLRGSDVAEGGEMFRLNCASCHNFTGQGGALSGGKFAPPLAPANEQEIYDAMLTGPQNMPKFSDRQLSPEEKRNIIGYIKMATKTSSPGGYNLGGLGPVSEGMAMWVIGIVAVVAAAMWVGSRS</sequence>
<keyword evidence="8 19" id="KW-0812">Transmembrane</keyword>
<dbReference type="InterPro" id="IPR036909">
    <property type="entry name" value="Cyt_c-like_dom_sf"/>
</dbReference>
<evidence type="ECO:0000256" key="19">
    <source>
        <dbReference type="SAM" id="Phobius"/>
    </source>
</evidence>
<keyword evidence="9 17" id="KW-0479">Metal-binding</keyword>
<keyword evidence="12" id="KW-0249">Electron transport</keyword>
<keyword evidence="4" id="KW-0813">Transport</keyword>
<dbReference type="SUPFAM" id="SSF46626">
    <property type="entry name" value="Cytochrome c"/>
    <property type="match status" value="2"/>
</dbReference>
<evidence type="ECO:0000256" key="3">
    <source>
        <dbReference type="ARBA" id="ARBA00017819"/>
    </source>
</evidence>
<evidence type="ECO:0000256" key="11">
    <source>
        <dbReference type="ARBA" id="ARBA00022967"/>
    </source>
</evidence>
<evidence type="ECO:0000313" key="22">
    <source>
        <dbReference type="Proteomes" id="UP001500635"/>
    </source>
</evidence>
<dbReference type="PANTHER" id="PTHR33751">
    <property type="entry name" value="CBB3-TYPE CYTOCHROME C OXIDASE SUBUNIT FIXP"/>
    <property type="match status" value="1"/>
</dbReference>
<evidence type="ECO:0000256" key="14">
    <source>
        <dbReference type="ARBA" id="ARBA00023004"/>
    </source>
</evidence>
<evidence type="ECO:0000256" key="17">
    <source>
        <dbReference type="PROSITE-ProRule" id="PRU00433"/>
    </source>
</evidence>
<keyword evidence="5" id="KW-1003">Cell membrane</keyword>
<evidence type="ECO:0000256" key="13">
    <source>
        <dbReference type="ARBA" id="ARBA00022989"/>
    </source>
</evidence>
<dbReference type="Proteomes" id="UP001500635">
    <property type="component" value="Unassembled WGS sequence"/>
</dbReference>
<evidence type="ECO:0000256" key="15">
    <source>
        <dbReference type="ARBA" id="ARBA00023136"/>
    </source>
</evidence>
<keyword evidence="22" id="KW-1185">Reference proteome</keyword>
<dbReference type="RefSeq" id="WP_344992870.1">
    <property type="nucleotide sequence ID" value="NZ_BAABFR010000015.1"/>
</dbReference>
<protein>
    <recommendedName>
        <fullName evidence="3">Cytochrome bc1 complex cytochrome c subunit</fullName>
        <ecNumber evidence="2">7.1.1.8</ecNumber>
    </recommendedName>
</protein>
<dbReference type="EMBL" id="BAABFR010000015">
    <property type="protein sequence ID" value="GAA4388409.1"/>
    <property type="molecule type" value="Genomic_DNA"/>
</dbReference>
<evidence type="ECO:0000256" key="2">
    <source>
        <dbReference type="ARBA" id="ARBA00012951"/>
    </source>
</evidence>
<dbReference type="PROSITE" id="PS51007">
    <property type="entry name" value="CYTC"/>
    <property type="match status" value="2"/>
</dbReference>
<feature type="transmembrane region" description="Helical" evidence="19">
    <location>
        <begin position="289"/>
        <end position="307"/>
    </location>
</feature>
<evidence type="ECO:0000256" key="9">
    <source>
        <dbReference type="ARBA" id="ARBA00022723"/>
    </source>
</evidence>
<gene>
    <name evidence="21" type="ORF">GCM10023147_13960</name>
</gene>
<keyword evidence="13 19" id="KW-1133">Transmembrane helix</keyword>
<evidence type="ECO:0000256" key="18">
    <source>
        <dbReference type="SAM" id="MobiDB-lite"/>
    </source>
</evidence>
<dbReference type="InterPro" id="IPR050597">
    <property type="entry name" value="Cytochrome_c_Oxidase_Subunit"/>
</dbReference>
<evidence type="ECO:0000256" key="5">
    <source>
        <dbReference type="ARBA" id="ARBA00022475"/>
    </source>
</evidence>
<evidence type="ECO:0000256" key="10">
    <source>
        <dbReference type="ARBA" id="ARBA00022737"/>
    </source>
</evidence>
<evidence type="ECO:0000259" key="20">
    <source>
        <dbReference type="PROSITE" id="PS51007"/>
    </source>
</evidence>
<keyword evidence="6 17" id="KW-0349">Heme</keyword>
<dbReference type="Pfam" id="PF00034">
    <property type="entry name" value="Cytochrom_C"/>
    <property type="match status" value="1"/>
</dbReference>
<dbReference type="PIRSF" id="PIRSF000007">
    <property type="entry name" value="Ubiq_cycred_cyc"/>
    <property type="match status" value="1"/>
</dbReference>
<keyword evidence="14 17" id="KW-0408">Iron</keyword>
<dbReference type="InterPro" id="IPR009152">
    <property type="entry name" value="bc1_cytC-su"/>
</dbReference>
<evidence type="ECO:0000256" key="1">
    <source>
        <dbReference type="ARBA" id="ARBA00004651"/>
    </source>
</evidence>